<keyword evidence="4" id="KW-0488">Methylation</keyword>
<evidence type="ECO:0000256" key="2">
    <source>
        <dbReference type="ARBA" id="ARBA00004496"/>
    </source>
</evidence>
<dbReference type="PANTHER" id="PTHR13266:SF1">
    <property type="entry name" value="PROTEASOME INHIBITOR PI31 SUBUNIT"/>
    <property type="match status" value="1"/>
</dbReference>
<evidence type="ECO:0000256" key="11">
    <source>
        <dbReference type="SAM" id="MobiDB-lite"/>
    </source>
</evidence>
<evidence type="ECO:0000259" key="13">
    <source>
        <dbReference type="Pfam" id="PF11566"/>
    </source>
</evidence>
<evidence type="ECO:0000256" key="6">
    <source>
        <dbReference type="ARBA" id="ARBA00022553"/>
    </source>
</evidence>
<keyword evidence="15" id="KW-1185">Reference proteome</keyword>
<keyword evidence="8" id="KW-0647">Proteasome</keyword>
<evidence type="ECO:0000256" key="3">
    <source>
        <dbReference type="ARBA" id="ARBA00006405"/>
    </source>
</evidence>
<keyword evidence="6" id="KW-0597">Phosphoprotein</keyword>
<evidence type="ECO:0000256" key="8">
    <source>
        <dbReference type="ARBA" id="ARBA00022942"/>
    </source>
</evidence>
<feature type="compositionally biased region" description="Gly residues" evidence="11">
    <location>
        <begin position="281"/>
        <end position="291"/>
    </location>
</feature>
<comment type="function">
    <text evidence="10">Plays an important role in control of proteasome function. Inhibits the hydrolysis of protein and peptide substrates by the 20S proteasome. Also inhibits the activation of the proteasome by the proteasome regulatory proteins PA700 and PA28.</text>
</comment>
<evidence type="ECO:0000256" key="7">
    <source>
        <dbReference type="ARBA" id="ARBA00022824"/>
    </source>
</evidence>
<keyword evidence="9" id="KW-0007">Acetylation</keyword>
<gene>
    <name evidence="14" type="ORF">CVIRNUC_008877</name>
</gene>
<dbReference type="Pfam" id="PF08577">
    <property type="entry name" value="PI31_Prot_C"/>
    <property type="match status" value="1"/>
</dbReference>
<feature type="region of interest" description="Disordered" evidence="11">
    <location>
        <begin position="281"/>
        <end position="300"/>
    </location>
</feature>
<dbReference type="EMBL" id="CAUYUE010000013">
    <property type="protein sequence ID" value="CAK0785666.1"/>
    <property type="molecule type" value="Genomic_DNA"/>
</dbReference>
<comment type="subcellular location">
    <subcellularLocation>
        <location evidence="2">Cytoplasm</location>
    </subcellularLocation>
    <subcellularLocation>
        <location evidence="1">Endoplasmic reticulum</location>
    </subcellularLocation>
</comment>
<keyword evidence="5" id="KW-0963">Cytoplasm</keyword>
<protein>
    <recommendedName>
        <fullName evidence="16">Proteasome inhibitor PI31 subunit</fullName>
    </recommendedName>
</protein>
<evidence type="ECO:0000256" key="1">
    <source>
        <dbReference type="ARBA" id="ARBA00004240"/>
    </source>
</evidence>
<dbReference type="Proteomes" id="UP001314263">
    <property type="component" value="Unassembled WGS sequence"/>
</dbReference>
<feature type="domain" description="PI31 proteasome regulator N-terminal" evidence="13">
    <location>
        <begin position="15"/>
        <end position="148"/>
    </location>
</feature>
<comment type="caution">
    <text evidence="14">The sequence shown here is derived from an EMBL/GenBank/DDBJ whole genome shotgun (WGS) entry which is preliminary data.</text>
</comment>
<proteinExistence type="inferred from homology"/>
<evidence type="ECO:0000313" key="15">
    <source>
        <dbReference type="Proteomes" id="UP001314263"/>
    </source>
</evidence>
<feature type="domain" description="PI31 proteasome regulator C-terminal" evidence="12">
    <location>
        <begin position="217"/>
        <end position="306"/>
    </location>
</feature>
<evidence type="ECO:0008006" key="16">
    <source>
        <dbReference type="Google" id="ProtNLM"/>
    </source>
</evidence>
<dbReference type="GO" id="GO:0005783">
    <property type="term" value="C:endoplasmic reticulum"/>
    <property type="evidence" value="ECO:0007669"/>
    <property type="project" value="UniProtKB-SubCell"/>
</dbReference>
<evidence type="ECO:0000259" key="12">
    <source>
        <dbReference type="Pfam" id="PF08577"/>
    </source>
</evidence>
<dbReference type="InterPro" id="IPR021625">
    <property type="entry name" value="PI31_Prot_N"/>
</dbReference>
<dbReference type="InterPro" id="IPR013886">
    <property type="entry name" value="PI31_Prot_C"/>
</dbReference>
<dbReference type="GO" id="GO:0000502">
    <property type="term" value="C:proteasome complex"/>
    <property type="evidence" value="ECO:0007669"/>
    <property type="project" value="UniProtKB-KW"/>
</dbReference>
<evidence type="ECO:0000256" key="5">
    <source>
        <dbReference type="ARBA" id="ARBA00022490"/>
    </source>
</evidence>
<dbReference type="Pfam" id="PF11566">
    <property type="entry name" value="PI31_Prot_N"/>
    <property type="match status" value="1"/>
</dbReference>
<comment type="similarity">
    <text evidence="3">Belongs to the proteasome inhibitor PI31 family.</text>
</comment>
<evidence type="ECO:0000313" key="14">
    <source>
        <dbReference type="EMBL" id="CAK0785666.1"/>
    </source>
</evidence>
<dbReference type="GO" id="GO:0043161">
    <property type="term" value="P:proteasome-mediated ubiquitin-dependent protein catabolic process"/>
    <property type="evidence" value="ECO:0007669"/>
    <property type="project" value="InterPro"/>
</dbReference>
<keyword evidence="7" id="KW-0256">Endoplasmic reticulum</keyword>
<feature type="region of interest" description="Disordered" evidence="11">
    <location>
        <begin position="178"/>
        <end position="237"/>
    </location>
</feature>
<dbReference type="AlphaFoldDB" id="A0AAV1IFT1"/>
<feature type="region of interest" description="Disordered" evidence="11">
    <location>
        <begin position="321"/>
        <end position="348"/>
    </location>
</feature>
<sequence length="348" mass="37249">MATVQVVETVIRASEPDFRNEYDQLAFAVHAYLVADGYKLIAVGKNADVPDEDIPDDKKRSSVKGWNKDGNSYAFRYEDPTGKRNPIMVKVVPLDDHLLLQWMAPKSFREPRMLELNVRDYVDKAASSEVDPMAGYKNLPGLVERLKQTFHGHAAEEAAKQMPAATVREAIPEQVAPAAQSLHADAPPLRASPAPDLDDDFLRKGPRRGGFPPVPDIGTDDLHPPIPGIPREFPGPDSIPFSGGMGHMGGQPGGIGGMYVGPDDPIFSGRFPGGGMGGPGFSGRGGGGDPLQGGIPPGARYDPIGPPGVPGFHPEDFQRRAGRRAGRGDVHPDIMPPGPGRFDDSMFG</sequence>
<evidence type="ECO:0000256" key="9">
    <source>
        <dbReference type="ARBA" id="ARBA00022990"/>
    </source>
</evidence>
<reference evidence="14 15" key="1">
    <citation type="submission" date="2023-10" db="EMBL/GenBank/DDBJ databases">
        <authorList>
            <person name="Maclean D."/>
            <person name="Macfadyen A."/>
        </authorList>
    </citation>
    <scope>NUCLEOTIDE SEQUENCE [LARGE SCALE GENOMIC DNA]</scope>
</reference>
<organism evidence="14 15">
    <name type="scientific">Coccomyxa viridis</name>
    <dbReference type="NCBI Taxonomy" id="1274662"/>
    <lineage>
        <taxon>Eukaryota</taxon>
        <taxon>Viridiplantae</taxon>
        <taxon>Chlorophyta</taxon>
        <taxon>core chlorophytes</taxon>
        <taxon>Trebouxiophyceae</taxon>
        <taxon>Trebouxiophyceae incertae sedis</taxon>
        <taxon>Coccomyxaceae</taxon>
        <taxon>Coccomyxa</taxon>
    </lineage>
</organism>
<dbReference type="GO" id="GO:0004866">
    <property type="term" value="F:endopeptidase inhibitor activity"/>
    <property type="evidence" value="ECO:0007669"/>
    <property type="project" value="InterPro"/>
</dbReference>
<dbReference type="InterPro" id="IPR045128">
    <property type="entry name" value="PI31-like"/>
</dbReference>
<evidence type="ECO:0000256" key="10">
    <source>
        <dbReference type="ARBA" id="ARBA00024805"/>
    </source>
</evidence>
<name>A0AAV1IFT1_9CHLO</name>
<accession>A0AAV1IFT1</accession>
<dbReference type="GO" id="GO:0070628">
    <property type="term" value="F:proteasome binding"/>
    <property type="evidence" value="ECO:0007669"/>
    <property type="project" value="InterPro"/>
</dbReference>
<dbReference type="Gene3D" id="3.40.1000.30">
    <property type="match status" value="1"/>
</dbReference>
<dbReference type="PANTHER" id="PTHR13266">
    <property type="entry name" value="PROTEASOME INHIBITOR"/>
    <property type="match status" value="1"/>
</dbReference>
<evidence type="ECO:0000256" key="4">
    <source>
        <dbReference type="ARBA" id="ARBA00022481"/>
    </source>
</evidence>